<gene>
    <name evidence="19" type="ORF">H6A60_04160</name>
</gene>
<protein>
    <submittedName>
        <fullName evidence="19">TonB-dependent siderophore receptor</fullName>
    </submittedName>
</protein>
<dbReference type="InterPro" id="IPR037066">
    <property type="entry name" value="Plug_dom_sf"/>
</dbReference>
<evidence type="ECO:0000256" key="6">
    <source>
        <dbReference type="ARBA" id="ARBA00022692"/>
    </source>
</evidence>
<proteinExistence type="inferred from homology"/>
<keyword evidence="11 14" id="KW-0472">Membrane</keyword>
<feature type="domain" description="TonB-dependent receptor plug" evidence="18">
    <location>
        <begin position="65"/>
        <end position="163"/>
    </location>
</feature>
<keyword evidence="8" id="KW-0408">Iron</keyword>
<keyword evidence="6 14" id="KW-0812">Transmembrane</keyword>
<reference evidence="19 20" key="1">
    <citation type="journal article" date="2021" name="Sci. Rep.">
        <title>The distribution of antibiotic resistance genes in chicken gut microbiota commensals.</title>
        <authorList>
            <person name="Juricova H."/>
            <person name="Matiasovicova J."/>
            <person name="Kubasova T."/>
            <person name="Cejkova D."/>
            <person name="Rychlik I."/>
        </authorList>
    </citation>
    <scope>NUCLEOTIDE SEQUENCE [LARGE SCALE GENOMIC DNA]</scope>
    <source>
        <strain evidence="19 20">An829</strain>
    </source>
</reference>
<organism evidence="19 20">
    <name type="scientific">Sutterella massiliensis</name>
    <dbReference type="NCBI Taxonomy" id="1816689"/>
    <lineage>
        <taxon>Bacteria</taxon>
        <taxon>Pseudomonadati</taxon>
        <taxon>Pseudomonadota</taxon>
        <taxon>Betaproteobacteria</taxon>
        <taxon>Burkholderiales</taxon>
        <taxon>Sutterellaceae</taxon>
        <taxon>Sutterella</taxon>
    </lineage>
</organism>
<feature type="signal peptide" evidence="16">
    <location>
        <begin position="1"/>
        <end position="31"/>
    </location>
</feature>
<evidence type="ECO:0000313" key="19">
    <source>
        <dbReference type="EMBL" id="MBM6703683.1"/>
    </source>
</evidence>
<sequence length="723" mass="80169">MTVSHRLRRPTPIMLSLLSAVAALGAASAHAADAAPTATDAGEAVISLDAVNVTAEVLKINVLPEETPQSVAIIEKQELEEKVLRKVDDALRYTPGFVNPYGADYDTNWMRMRGFQVTTLVDGQTQYQEGYFDTTIEPFGLEAIEVISGPASALYGDSQPGGVVNLVTKKPTKTPQKTVTLTGGSQSFVQGGFDISDFVTEDGSQRYRLVAMANREDSFVNGVNGWRAYVAPSWTIDISEKTSLTLMASYLKDKKTPSAAFMPAWGTVVDRNGSKIPYGTNYGDPEHDVYDKDQASFGWEFRHAFNDRLEYKQSFTVKHTDLYFRTTAAYGSLDTAAGPSANGLYRATLLNDGTQTSFTFDNNLTGTWKTDDIDTVLQLGFDYQHHRNKWDGNGLGVAIENADPFNPSHSGMPSDSELKLWGNEIKKRQLGLYTQAQTVWNDTILLKGGMRYDFVKIDATNENPDSINASDKLDEGQLSWNAGVMYFGPFGISPYLNYSEAFFTNASMAQVGGYLPGTYGYYIYEPVETEQLEAGVKFTPDWLDGYVNIAWFRLKQKNALAQSVIGGILAQSQVAQKESTGIEFSVNAALTDNLRLNAAYTYQEVTKPKYQDAFGKWHDEAELSPKHVASAWLSYNFADFGLPNLTIGNGIRFLGSTRDTYYRHKVDSATLWDANAVYTYDRHWKFVASASNITDHRYVAGCDWNTAYYGEGRVVRGTVSYSW</sequence>
<dbReference type="InterPro" id="IPR000531">
    <property type="entry name" value="Beta-barrel_TonB"/>
</dbReference>
<dbReference type="Pfam" id="PF00593">
    <property type="entry name" value="TonB_dep_Rec_b-barrel"/>
    <property type="match status" value="1"/>
</dbReference>
<dbReference type="PROSITE" id="PS52016">
    <property type="entry name" value="TONB_DEPENDENT_REC_3"/>
    <property type="match status" value="1"/>
</dbReference>
<dbReference type="CDD" id="cd01347">
    <property type="entry name" value="ligand_gated_channel"/>
    <property type="match status" value="1"/>
</dbReference>
<evidence type="ECO:0000256" key="7">
    <source>
        <dbReference type="ARBA" id="ARBA00022729"/>
    </source>
</evidence>
<accession>A0ABS2DQQ7</accession>
<evidence type="ECO:0000256" key="3">
    <source>
        <dbReference type="ARBA" id="ARBA00022448"/>
    </source>
</evidence>
<dbReference type="PANTHER" id="PTHR32552:SF68">
    <property type="entry name" value="FERRICHROME OUTER MEMBRANE TRANSPORTER_PHAGE RECEPTOR"/>
    <property type="match status" value="1"/>
</dbReference>
<keyword evidence="13 14" id="KW-0998">Cell outer membrane</keyword>
<feature type="chain" id="PRO_5046661839" evidence="16">
    <location>
        <begin position="32"/>
        <end position="723"/>
    </location>
</feature>
<dbReference type="InterPro" id="IPR010105">
    <property type="entry name" value="TonB_sidphr_rcpt"/>
</dbReference>
<evidence type="ECO:0000259" key="18">
    <source>
        <dbReference type="Pfam" id="PF07715"/>
    </source>
</evidence>
<dbReference type="RefSeq" id="WP_205102151.1">
    <property type="nucleotide sequence ID" value="NZ_JACJJC010000004.1"/>
</dbReference>
<evidence type="ECO:0000259" key="17">
    <source>
        <dbReference type="Pfam" id="PF00593"/>
    </source>
</evidence>
<evidence type="ECO:0000256" key="15">
    <source>
        <dbReference type="RuleBase" id="RU003357"/>
    </source>
</evidence>
<dbReference type="EMBL" id="JACJJC010000004">
    <property type="protein sequence ID" value="MBM6703683.1"/>
    <property type="molecule type" value="Genomic_DNA"/>
</dbReference>
<dbReference type="Gene3D" id="2.40.170.20">
    <property type="entry name" value="TonB-dependent receptor, beta-barrel domain"/>
    <property type="match status" value="1"/>
</dbReference>
<dbReference type="InterPro" id="IPR039426">
    <property type="entry name" value="TonB-dep_rcpt-like"/>
</dbReference>
<evidence type="ECO:0000256" key="5">
    <source>
        <dbReference type="ARBA" id="ARBA00022496"/>
    </source>
</evidence>
<comment type="similarity">
    <text evidence="2 14 15">Belongs to the TonB-dependent receptor family.</text>
</comment>
<keyword evidence="12 19" id="KW-0675">Receptor</keyword>
<keyword evidence="5" id="KW-0410">Iron transport</keyword>
<evidence type="ECO:0000256" key="10">
    <source>
        <dbReference type="ARBA" id="ARBA00023077"/>
    </source>
</evidence>
<name>A0ABS2DQQ7_9BURK</name>
<evidence type="ECO:0000256" key="2">
    <source>
        <dbReference type="ARBA" id="ARBA00009810"/>
    </source>
</evidence>
<evidence type="ECO:0000256" key="4">
    <source>
        <dbReference type="ARBA" id="ARBA00022452"/>
    </source>
</evidence>
<evidence type="ECO:0000256" key="13">
    <source>
        <dbReference type="ARBA" id="ARBA00023237"/>
    </source>
</evidence>
<evidence type="ECO:0000256" key="14">
    <source>
        <dbReference type="PROSITE-ProRule" id="PRU01360"/>
    </source>
</evidence>
<evidence type="ECO:0000313" key="20">
    <source>
        <dbReference type="Proteomes" id="UP000715095"/>
    </source>
</evidence>
<dbReference type="InterPro" id="IPR036942">
    <property type="entry name" value="Beta-barrel_TonB_sf"/>
</dbReference>
<keyword evidence="10 15" id="KW-0798">TonB box</keyword>
<dbReference type="Gene3D" id="2.170.130.10">
    <property type="entry name" value="TonB-dependent receptor, plug domain"/>
    <property type="match status" value="1"/>
</dbReference>
<dbReference type="SUPFAM" id="SSF56935">
    <property type="entry name" value="Porins"/>
    <property type="match status" value="1"/>
</dbReference>
<evidence type="ECO:0000256" key="8">
    <source>
        <dbReference type="ARBA" id="ARBA00023004"/>
    </source>
</evidence>
<keyword evidence="3 14" id="KW-0813">Transport</keyword>
<dbReference type="PANTHER" id="PTHR32552">
    <property type="entry name" value="FERRICHROME IRON RECEPTOR-RELATED"/>
    <property type="match status" value="1"/>
</dbReference>
<comment type="caution">
    <text evidence="19">The sequence shown here is derived from an EMBL/GenBank/DDBJ whole genome shotgun (WGS) entry which is preliminary data.</text>
</comment>
<comment type="subcellular location">
    <subcellularLocation>
        <location evidence="1 14">Cell outer membrane</location>
        <topology evidence="1 14">Multi-pass membrane protein</topology>
    </subcellularLocation>
</comment>
<dbReference type="Proteomes" id="UP000715095">
    <property type="component" value="Unassembled WGS sequence"/>
</dbReference>
<keyword evidence="9" id="KW-0406">Ion transport</keyword>
<feature type="domain" description="TonB-dependent receptor-like beta-barrel" evidence="17">
    <location>
        <begin position="237"/>
        <end position="693"/>
    </location>
</feature>
<dbReference type="Pfam" id="PF07715">
    <property type="entry name" value="Plug"/>
    <property type="match status" value="1"/>
</dbReference>
<keyword evidence="4 14" id="KW-1134">Transmembrane beta strand</keyword>
<dbReference type="NCBIfam" id="TIGR01783">
    <property type="entry name" value="TonB-siderophor"/>
    <property type="match status" value="1"/>
</dbReference>
<evidence type="ECO:0000256" key="16">
    <source>
        <dbReference type="SAM" id="SignalP"/>
    </source>
</evidence>
<evidence type="ECO:0000256" key="9">
    <source>
        <dbReference type="ARBA" id="ARBA00023065"/>
    </source>
</evidence>
<keyword evidence="20" id="KW-1185">Reference proteome</keyword>
<evidence type="ECO:0000256" key="1">
    <source>
        <dbReference type="ARBA" id="ARBA00004571"/>
    </source>
</evidence>
<dbReference type="InterPro" id="IPR012910">
    <property type="entry name" value="Plug_dom"/>
</dbReference>
<evidence type="ECO:0000256" key="11">
    <source>
        <dbReference type="ARBA" id="ARBA00023136"/>
    </source>
</evidence>
<keyword evidence="7 16" id="KW-0732">Signal</keyword>
<evidence type="ECO:0000256" key="12">
    <source>
        <dbReference type="ARBA" id="ARBA00023170"/>
    </source>
</evidence>